<name>A0A8X6UGL4_NEPPI</name>
<dbReference type="SUPFAM" id="SSF53098">
    <property type="entry name" value="Ribonuclease H-like"/>
    <property type="match status" value="1"/>
</dbReference>
<dbReference type="Gene3D" id="3.30.420.10">
    <property type="entry name" value="Ribonuclease H-like superfamily/Ribonuclease H"/>
    <property type="match status" value="1"/>
</dbReference>
<keyword evidence="3" id="KW-1185">Reference proteome</keyword>
<dbReference type="GO" id="GO:0003676">
    <property type="term" value="F:nucleic acid binding"/>
    <property type="evidence" value="ECO:0007669"/>
    <property type="project" value="InterPro"/>
</dbReference>
<feature type="domain" description="Integrase catalytic" evidence="1">
    <location>
        <begin position="21"/>
        <end position="138"/>
    </location>
</feature>
<sequence>MYPMQYSKVHRHTLVSLEKFSDTSTRFDLVCFDIIGSLSLSKGFHHCLTSIDHFIRWVEVIPLPNIQATTLAEAFHSIWIDCFGVPSTITIDQGRQFESCIFRNLSGQLGVQRIRTTEYHPQSNALIEKFHQLLKASVMCHATEKWMEAIPTIFLGLRASLTENIGSTSAEMMYEKTLRLSGEVFDNTDKLFKVNINERSSTISIDLGKPVFLPNTDSDITPSATKVSLNTPAKKNLLETRSSRHVHFPDYFVSSR</sequence>
<gene>
    <name evidence="2" type="primary">RF55_19389</name>
    <name evidence="2" type="ORF">NPIL_354121</name>
</gene>
<protein>
    <submittedName>
        <fullName evidence="2">Pol polyprotein</fullName>
    </submittedName>
</protein>
<evidence type="ECO:0000313" key="3">
    <source>
        <dbReference type="Proteomes" id="UP000887013"/>
    </source>
</evidence>
<proteinExistence type="predicted"/>
<accession>A0A8X6UGL4</accession>
<dbReference type="InterPro" id="IPR036397">
    <property type="entry name" value="RNaseH_sf"/>
</dbReference>
<dbReference type="Pfam" id="PF00665">
    <property type="entry name" value="rve"/>
    <property type="match status" value="1"/>
</dbReference>
<evidence type="ECO:0000313" key="2">
    <source>
        <dbReference type="EMBL" id="GFU08040.1"/>
    </source>
</evidence>
<comment type="caution">
    <text evidence="2">The sequence shown here is derived from an EMBL/GenBank/DDBJ whole genome shotgun (WGS) entry which is preliminary data.</text>
</comment>
<dbReference type="AlphaFoldDB" id="A0A8X6UGL4"/>
<evidence type="ECO:0000259" key="1">
    <source>
        <dbReference type="PROSITE" id="PS50994"/>
    </source>
</evidence>
<dbReference type="PROSITE" id="PS50994">
    <property type="entry name" value="INTEGRASE"/>
    <property type="match status" value="1"/>
</dbReference>
<dbReference type="GO" id="GO:0015074">
    <property type="term" value="P:DNA integration"/>
    <property type="evidence" value="ECO:0007669"/>
    <property type="project" value="InterPro"/>
</dbReference>
<reference evidence="2" key="1">
    <citation type="submission" date="2020-08" db="EMBL/GenBank/DDBJ databases">
        <title>Multicomponent nature underlies the extraordinary mechanical properties of spider dragline silk.</title>
        <authorList>
            <person name="Kono N."/>
            <person name="Nakamura H."/>
            <person name="Mori M."/>
            <person name="Yoshida Y."/>
            <person name="Ohtoshi R."/>
            <person name="Malay A.D."/>
            <person name="Moran D.A.P."/>
            <person name="Tomita M."/>
            <person name="Numata K."/>
            <person name="Arakawa K."/>
        </authorList>
    </citation>
    <scope>NUCLEOTIDE SEQUENCE</scope>
</reference>
<dbReference type="PANTHER" id="PTHR38681:SF1">
    <property type="entry name" value="RETROVIRUS-RELATED POL POLYPROTEIN FROM TRANSPOSON 412-LIKE PROTEIN"/>
    <property type="match status" value="1"/>
</dbReference>
<dbReference type="InterPro" id="IPR012337">
    <property type="entry name" value="RNaseH-like_sf"/>
</dbReference>
<dbReference type="OrthoDB" id="775972at2759"/>
<dbReference type="EMBL" id="BMAW01028569">
    <property type="protein sequence ID" value="GFU08040.1"/>
    <property type="molecule type" value="Genomic_DNA"/>
</dbReference>
<dbReference type="InterPro" id="IPR001584">
    <property type="entry name" value="Integrase_cat-core"/>
</dbReference>
<dbReference type="Proteomes" id="UP000887013">
    <property type="component" value="Unassembled WGS sequence"/>
</dbReference>
<dbReference type="PANTHER" id="PTHR38681">
    <property type="entry name" value="RETROVIRUS-RELATED POL POLYPROTEIN FROM TRANSPOSON 412-LIKE PROTEIN-RELATED"/>
    <property type="match status" value="1"/>
</dbReference>
<organism evidence="2 3">
    <name type="scientific">Nephila pilipes</name>
    <name type="common">Giant wood spider</name>
    <name type="synonym">Nephila maculata</name>
    <dbReference type="NCBI Taxonomy" id="299642"/>
    <lineage>
        <taxon>Eukaryota</taxon>
        <taxon>Metazoa</taxon>
        <taxon>Ecdysozoa</taxon>
        <taxon>Arthropoda</taxon>
        <taxon>Chelicerata</taxon>
        <taxon>Arachnida</taxon>
        <taxon>Araneae</taxon>
        <taxon>Araneomorphae</taxon>
        <taxon>Entelegynae</taxon>
        <taxon>Araneoidea</taxon>
        <taxon>Nephilidae</taxon>
        <taxon>Nephila</taxon>
    </lineage>
</organism>